<dbReference type="Proteomes" id="UP001234798">
    <property type="component" value="Chromosome"/>
</dbReference>
<sequence length="149" mass="16787">MMARVLIISDRLATYGDFKRQLQQYPEFAIWMLDAGDLRFFEKDSHTTQAELVILDVMGNQTKCLAALARVRALFPTAKIAVRALRSWDNFSPLLLQAGAHGIIDASTYRSKYAMSMLIDSIMAGNIIYREQRDSPSSGMGRPNRKPCP</sequence>
<evidence type="ECO:0008006" key="3">
    <source>
        <dbReference type="Google" id="ProtNLM"/>
    </source>
</evidence>
<accession>A0ABY9M2G3</accession>
<reference evidence="1 2" key="1">
    <citation type="submission" date="2023-08" db="EMBL/GenBank/DDBJ databases">
        <title>Achromobacter seleniivolatilans sp. nov., isolated from seleniferous soil.</title>
        <authorList>
            <person name="Zhang S."/>
            <person name="Li K."/>
            <person name="Peng J."/>
            <person name="Zhao Q."/>
            <person name="Wang H."/>
            <person name="Guo Y."/>
        </authorList>
    </citation>
    <scope>NUCLEOTIDE SEQUENCE [LARGE SCALE GENOMIC DNA]</scope>
    <source>
        <strain evidence="1 2">R39</strain>
    </source>
</reference>
<evidence type="ECO:0000313" key="2">
    <source>
        <dbReference type="Proteomes" id="UP001234798"/>
    </source>
</evidence>
<gene>
    <name evidence="1" type="ORF">RAS12_00015</name>
</gene>
<dbReference type="RefSeq" id="WP_306944232.1">
    <property type="nucleotide sequence ID" value="NZ_CP132976.1"/>
</dbReference>
<organism evidence="1 2">
    <name type="scientific">Achromobacter seleniivolatilans</name>
    <dbReference type="NCBI Taxonomy" id="3047478"/>
    <lineage>
        <taxon>Bacteria</taxon>
        <taxon>Pseudomonadati</taxon>
        <taxon>Pseudomonadota</taxon>
        <taxon>Betaproteobacteria</taxon>
        <taxon>Burkholderiales</taxon>
        <taxon>Alcaligenaceae</taxon>
        <taxon>Achromobacter</taxon>
    </lineage>
</organism>
<evidence type="ECO:0000313" key="1">
    <source>
        <dbReference type="EMBL" id="WMD20793.1"/>
    </source>
</evidence>
<proteinExistence type="predicted"/>
<dbReference type="InterPro" id="IPR011006">
    <property type="entry name" value="CheY-like_superfamily"/>
</dbReference>
<protein>
    <recommendedName>
        <fullName evidence="3">Response regulatory domain-containing protein</fullName>
    </recommendedName>
</protein>
<name>A0ABY9M2G3_9BURK</name>
<keyword evidence="2" id="KW-1185">Reference proteome</keyword>
<dbReference type="SUPFAM" id="SSF52172">
    <property type="entry name" value="CheY-like"/>
    <property type="match status" value="1"/>
</dbReference>
<dbReference type="EMBL" id="CP132976">
    <property type="protein sequence ID" value="WMD20793.1"/>
    <property type="molecule type" value="Genomic_DNA"/>
</dbReference>